<sequence>MRERGRSSGCKEESRREVHTWSSASLHKNPSSSWMCSTLQVSESSAGMETFSMRSSRSFAF</sequence>
<comment type="caution">
    <text evidence="2">The sequence shown here is derived from an EMBL/GenBank/DDBJ whole genome shotgun (WGS) entry which is preliminary data.</text>
</comment>
<accession>A0A9Q0JYM9</accession>
<dbReference type="Proteomes" id="UP001141806">
    <property type="component" value="Unassembled WGS sequence"/>
</dbReference>
<name>A0A9Q0JYM9_9MAGN</name>
<protein>
    <submittedName>
        <fullName evidence="2">Uncharacterized protein</fullName>
    </submittedName>
</protein>
<organism evidence="2 3">
    <name type="scientific">Protea cynaroides</name>
    <dbReference type="NCBI Taxonomy" id="273540"/>
    <lineage>
        <taxon>Eukaryota</taxon>
        <taxon>Viridiplantae</taxon>
        <taxon>Streptophyta</taxon>
        <taxon>Embryophyta</taxon>
        <taxon>Tracheophyta</taxon>
        <taxon>Spermatophyta</taxon>
        <taxon>Magnoliopsida</taxon>
        <taxon>Proteales</taxon>
        <taxon>Proteaceae</taxon>
        <taxon>Protea</taxon>
    </lineage>
</organism>
<evidence type="ECO:0000313" key="3">
    <source>
        <dbReference type="Proteomes" id="UP001141806"/>
    </source>
</evidence>
<evidence type="ECO:0000256" key="1">
    <source>
        <dbReference type="SAM" id="MobiDB-lite"/>
    </source>
</evidence>
<reference evidence="2" key="1">
    <citation type="journal article" date="2023" name="Plant J.">
        <title>The genome of the king protea, Protea cynaroides.</title>
        <authorList>
            <person name="Chang J."/>
            <person name="Duong T.A."/>
            <person name="Schoeman C."/>
            <person name="Ma X."/>
            <person name="Roodt D."/>
            <person name="Barker N."/>
            <person name="Li Z."/>
            <person name="Van de Peer Y."/>
            <person name="Mizrachi E."/>
        </authorList>
    </citation>
    <scope>NUCLEOTIDE SEQUENCE</scope>
    <source>
        <tissue evidence="2">Young leaves</tissue>
    </source>
</reference>
<feature type="region of interest" description="Disordered" evidence="1">
    <location>
        <begin position="1"/>
        <end position="32"/>
    </location>
</feature>
<keyword evidence="3" id="KW-1185">Reference proteome</keyword>
<evidence type="ECO:0000313" key="2">
    <source>
        <dbReference type="EMBL" id="KAJ4954963.1"/>
    </source>
</evidence>
<proteinExistence type="predicted"/>
<dbReference type="EMBL" id="JAMYWD010000011">
    <property type="protein sequence ID" value="KAJ4954963.1"/>
    <property type="molecule type" value="Genomic_DNA"/>
</dbReference>
<dbReference type="AlphaFoldDB" id="A0A9Q0JYM9"/>
<gene>
    <name evidence="2" type="ORF">NE237_011746</name>
</gene>
<feature type="compositionally biased region" description="Polar residues" evidence="1">
    <location>
        <begin position="20"/>
        <end position="32"/>
    </location>
</feature>
<feature type="compositionally biased region" description="Basic and acidic residues" evidence="1">
    <location>
        <begin position="1"/>
        <end position="19"/>
    </location>
</feature>